<name>A0ABY1RDV9_9MICO</name>
<dbReference type="InterPro" id="IPR029058">
    <property type="entry name" value="AB_hydrolase_fold"/>
</dbReference>
<dbReference type="Gene3D" id="3.40.50.1820">
    <property type="entry name" value="alpha/beta hydrolase"/>
    <property type="match status" value="1"/>
</dbReference>
<gene>
    <name evidence="3" type="ORF">SAMN06295909_2481</name>
</gene>
<evidence type="ECO:0000313" key="3">
    <source>
        <dbReference type="EMBL" id="SMQ71191.1"/>
    </source>
</evidence>
<accession>A0ABY1RDV9</accession>
<dbReference type="InterPro" id="IPR050300">
    <property type="entry name" value="GDXG_lipolytic_enzyme"/>
</dbReference>
<evidence type="ECO:0000313" key="4">
    <source>
        <dbReference type="Proteomes" id="UP000194464"/>
    </source>
</evidence>
<dbReference type="InterPro" id="IPR013094">
    <property type="entry name" value="AB_hydrolase_3"/>
</dbReference>
<evidence type="ECO:0000256" key="1">
    <source>
        <dbReference type="ARBA" id="ARBA00022801"/>
    </source>
</evidence>
<evidence type="ECO:0000259" key="2">
    <source>
        <dbReference type="Pfam" id="PF07859"/>
    </source>
</evidence>
<dbReference type="EMBL" id="FXWJ01000003">
    <property type="protein sequence ID" value="SMQ71191.1"/>
    <property type="molecule type" value="Genomic_DNA"/>
</dbReference>
<dbReference type="Proteomes" id="UP000194464">
    <property type="component" value="Unassembled WGS sequence"/>
</dbReference>
<dbReference type="RefSeq" id="WP_086474241.1">
    <property type="nucleotide sequence ID" value="NZ_FXWJ01000003.1"/>
</dbReference>
<dbReference type="SUPFAM" id="SSF53474">
    <property type="entry name" value="alpha/beta-Hydrolases"/>
    <property type="match status" value="1"/>
</dbReference>
<dbReference type="PANTHER" id="PTHR48081:SF8">
    <property type="entry name" value="ALPHA_BETA HYDROLASE FOLD-3 DOMAIN-CONTAINING PROTEIN-RELATED"/>
    <property type="match status" value="1"/>
</dbReference>
<feature type="domain" description="Alpha/beta hydrolase fold-3" evidence="2">
    <location>
        <begin position="90"/>
        <end position="291"/>
    </location>
</feature>
<sequence>MSRIVIEAGIREWLVRLEELSSEIDLGVDPPDARGRTARQRLSDAVFAEFGQHRDWGVTVEDHVVAVRGGEIRVRHYRPQGAVGVLPGYLLLHGGAFWEGSIDESINQALASQRAAEGNVSLFDVDYRLAPEHPHPTPLEDAYAALYWVHEHHDRLGVDPDRLIIGGVSAGGNIAAALAHLAHDRGGPSLAGQILEVPLVDFRRTDRLSAEGDEVIGEVDLLAVLDAYAPGRSADDPSLSPAAGSLQGLPPTHIMTAEYDVIAAAAEDYVVALREAGVEVSSTRHLGMLHGAPGITGRVRQARLWQAEVSAVLREFGGR</sequence>
<keyword evidence="1" id="KW-0378">Hydrolase</keyword>
<proteinExistence type="predicted"/>
<dbReference type="PANTHER" id="PTHR48081">
    <property type="entry name" value="AB HYDROLASE SUPERFAMILY PROTEIN C4A8.06C"/>
    <property type="match status" value="1"/>
</dbReference>
<keyword evidence="4" id="KW-1185">Reference proteome</keyword>
<reference evidence="3 4" key="1">
    <citation type="submission" date="2017-04" db="EMBL/GenBank/DDBJ databases">
        <authorList>
            <person name="Varghese N."/>
            <person name="Submissions S."/>
        </authorList>
    </citation>
    <scope>NUCLEOTIDE SEQUENCE [LARGE SCALE GENOMIC DNA]</scope>
    <source>
        <strain evidence="3 4">VKM Ac-1784</strain>
    </source>
</reference>
<comment type="caution">
    <text evidence="3">The sequence shown here is derived from an EMBL/GenBank/DDBJ whole genome shotgun (WGS) entry which is preliminary data.</text>
</comment>
<dbReference type="Pfam" id="PF07859">
    <property type="entry name" value="Abhydrolase_3"/>
    <property type="match status" value="1"/>
</dbReference>
<protein>
    <submittedName>
        <fullName evidence="3">Acetyl esterase</fullName>
    </submittedName>
</protein>
<organism evidence="3 4">
    <name type="scientific">Plantibacter elymi</name>
    <name type="common">nom. nud.</name>
    <dbReference type="NCBI Taxonomy" id="199708"/>
    <lineage>
        <taxon>Bacteria</taxon>
        <taxon>Bacillati</taxon>
        <taxon>Actinomycetota</taxon>
        <taxon>Actinomycetes</taxon>
        <taxon>Micrococcales</taxon>
        <taxon>Microbacteriaceae</taxon>
        <taxon>Plantibacter</taxon>
    </lineage>
</organism>